<evidence type="ECO:0000313" key="2">
    <source>
        <dbReference type="EMBL" id="AGO84774.1"/>
    </source>
</evidence>
<dbReference type="GeneID" id="16606561"/>
<dbReference type="Proteomes" id="UP000204584">
    <property type="component" value="Segment"/>
</dbReference>
<dbReference type="SUPFAM" id="SSF81383">
    <property type="entry name" value="F-box domain"/>
    <property type="match status" value="1"/>
</dbReference>
<sequence length="458" mass="50099">MEGAIRKDDDDGNNCGAWGLEHMPAEIVVALFGHLAASPASLVAMRATSTAWRFLLGNDGPMRILCRGIVSDDVLGALDAQQSKYALPLCLVYATLAHNNGDTRYGFVASTDSDGPAMRYCGATNTKGQPHGHGFALVDAAQNRGEAEWFIGKWDRGVIVEGLASTTRLNTYNVQRLCRFEVGGVCLISPDEWRSGHIVARWTGSVHHRQTNGCGVWEVTSKTPRRDAGARSCIMRCSGKWTYGGRATVVFAAAGHVYTGKISAGEFDGSGSLTLASGSSYRGQWHAGYPHGRGVMNDPHGDGDMPRVQRMRIGGIVDPGRPRGWYKGPWYKGRREGADGTHVWPDGRSYKGAWRNDCPHGDGTETLADGTRVTGTWVNGTLHGPGWSTTPAGHRHRAYWIDGRRCSWLTHWRYKRTGRRRSTAMCVLALPLDALRAVGEFLDEYTIVGDLKRPLINF</sequence>
<name>S4VVU5_9VIRU</name>
<protein>
    <submittedName>
        <fullName evidence="2">Morn repeat incomplete domain containing protein</fullName>
    </submittedName>
</protein>
<dbReference type="KEGG" id="vg:16606561"/>
<dbReference type="SUPFAM" id="SSF82185">
    <property type="entry name" value="Histone H3 K4-specific methyltransferase SET7/9 N-terminal domain"/>
    <property type="match status" value="2"/>
</dbReference>
<keyword evidence="1" id="KW-0677">Repeat</keyword>
<keyword evidence="3" id="KW-1185">Reference proteome</keyword>
<dbReference type="PANTHER" id="PTHR43215">
    <property type="entry name" value="RADIAL SPOKE HEAD 1 HOMOLOG"/>
    <property type="match status" value="1"/>
</dbReference>
<dbReference type="InterPro" id="IPR003409">
    <property type="entry name" value="MORN"/>
</dbReference>
<evidence type="ECO:0000256" key="1">
    <source>
        <dbReference type="ARBA" id="ARBA00022737"/>
    </source>
</evidence>
<dbReference type="SMART" id="SM00698">
    <property type="entry name" value="MORN"/>
    <property type="match status" value="3"/>
</dbReference>
<dbReference type="InterPro" id="IPR036047">
    <property type="entry name" value="F-box-like_dom_sf"/>
</dbReference>
<dbReference type="Pfam" id="PF02493">
    <property type="entry name" value="MORN"/>
    <property type="match status" value="4"/>
</dbReference>
<gene>
    <name evidence="2" type="ORF">psal_cds_773</name>
</gene>
<dbReference type="RefSeq" id="YP_008437847.1">
    <property type="nucleotide sequence ID" value="NC_022098.1"/>
</dbReference>
<organism evidence="2 3">
    <name type="scientific">Pandoravirus salinus</name>
    <dbReference type="NCBI Taxonomy" id="1349410"/>
    <lineage>
        <taxon>Viruses</taxon>
        <taxon>Pandoravirus</taxon>
    </lineage>
</organism>
<accession>S4VVU5</accession>
<dbReference type="PANTHER" id="PTHR43215:SF14">
    <property type="entry name" value="RADIAL SPOKE HEAD 1 HOMOLOG"/>
    <property type="match status" value="1"/>
</dbReference>
<evidence type="ECO:0000313" key="3">
    <source>
        <dbReference type="Proteomes" id="UP000204584"/>
    </source>
</evidence>
<reference evidence="2 3" key="1">
    <citation type="journal article" date="2013" name="Science">
        <title>Pandoraviruses: amoeba viruses with genomes up to 2.5 Mb reaching that of parasitic eukaryotes.</title>
        <authorList>
            <person name="Philippe N."/>
            <person name="Legendre M."/>
            <person name="Doutre G."/>
            <person name="Coute Y."/>
            <person name="Poirot O."/>
            <person name="Lescot M."/>
            <person name="Arslan D."/>
            <person name="Seltzer V."/>
            <person name="Bertaux L."/>
            <person name="Bruley C."/>
            <person name="Garin J."/>
            <person name="Claverie J.M."/>
            <person name="Abergel C."/>
        </authorList>
    </citation>
    <scope>NUCLEOTIDE SEQUENCE [LARGE SCALE GENOMIC DNA]</scope>
</reference>
<proteinExistence type="predicted"/>
<dbReference type="EMBL" id="KC977571">
    <property type="protein sequence ID" value="AGO84774.1"/>
    <property type="molecule type" value="Genomic_DNA"/>
</dbReference>
<dbReference type="Gene3D" id="2.20.110.10">
    <property type="entry name" value="Histone H3 K4-specific methyltransferase SET7/9 N-terminal domain"/>
    <property type="match status" value="1"/>
</dbReference>